<feature type="region of interest" description="Disordered" evidence="13">
    <location>
        <begin position="100"/>
        <end position="171"/>
    </location>
</feature>
<reference evidence="15" key="2">
    <citation type="submission" date="2025-09" db="UniProtKB">
        <authorList>
            <consortium name="Ensembl"/>
        </authorList>
    </citation>
    <scope>IDENTIFICATION</scope>
</reference>
<reference evidence="15" key="1">
    <citation type="submission" date="2025-08" db="UniProtKB">
        <authorList>
            <consortium name="Ensembl"/>
        </authorList>
    </citation>
    <scope>IDENTIFICATION</scope>
</reference>
<feature type="compositionally biased region" description="Acidic residues" evidence="13">
    <location>
        <begin position="19"/>
        <end position="31"/>
    </location>
</feature>
<dbReference type="SMART" id="SM00355">
    <property type="entry name" value="ZnF_C2H2"/>
    <property type="match status" value="7"/>
</dbReference>
<dbReference type="FunFam" id="3.30.160.60:FF:001155">
    <property type="entry name" value="Zinc finger 30C"/>
    <property type="match status" value="1"/>
</dbReference>
<keyword evidence="16" id="KW-1185">Reference proteome</keyword>
<feature type="domain" description="C2H2-type" evidence="14">
    <location>
        <begin position="346"/>
        <end position="373"/>
    </location>
</feature>
<protein>
    <recommendedName>
        <fullName evidence="14">C2H2-type domain-containing protein</fullName>
    </recommendedName>
</protein>
<dbReference type="Ensembl" id="ENSECRT00000029150.1">
    <property type="protein sequence ID" value="ENSECRP00000028543.1"/>
    <property type="gene ID" value="ENSECRG00000019339.1"/>
</dbReference>
<name>A0A8C4T8A2_ERPCA</name>
<feature type="region of interest" description="Disordered" evidence="13">
    <location>
        <begin position="1"/>
        <end position="47"/>
    </location>
</feature>
<evidence type="ECO:0000256" key="7">
    <source>
        <dbReference type="ARBA" id="ARBA00022833"/>
    </source>
</evidence>
<dbReference type="GO" id="GO:0008270">
    <property type="term" value="F:zinc ion binding"/>
    <property type="evidence" value="ECO:0007669"/>
    <property type="project" value="UniProtKB-KW"/>
</dbReference>
<keyword evidence="11" id="KW-0539">Nucleus</keyword>
<evidence type="ECO:0000256" key="11">
    <source>
        <dbReference type="ARBA" id="ARBA00023242"/>
    </source>
</evidence>
<dbReference type="Proteomes" id="UP000694620">
    <property type="component" value="Unassembled WGS sequence"/>
</dbReference>
<keyword evidence="6 12" id="KW-0863">Zinc-finger</keyword>
<comment type="subcellular location">
    <subcellularLocation>
        <location evidence="2">Nucleus</location>
    </subcellularLocation>
</comment>
<dbReference type="Gene3D" id="3.30.160.60">
    <property type="entry name" value="Classic Zinc Finger"/>
    <property type="match status" value="7"/>
</dbReference>
<feature type="domain" description="C2H2-type" evidence="14">
    <location>
        <begin position="318"/>
        <end position="345"/>
    </location>
</feature>
<keyword evidence="7" id="KW-0862">Zinc</keyword>
<evidence type="ECO:0000313" key="16">
    <source>
        <dbReference type="Proteomes" id="UP000694620"/>
    </source>
</evidence>
<evidence type="ECO:0000256" key="8">
    <source>
        <dbReference type="ARBA" id="ARBA00023015"/>
    </source>
</evidence>
<dbReference type="GeneTree" id="ENSGT01150000286952"/>
<evidence type="ECO:0000256" key="6">
    <source>
        <dbReference type="ARBA" id="ARBA00022771"/>
    </source>
</evidence>
<dbReference type="FunFam" id="3.30.160.60:FF:000862">
    <property type="entry name" value="zinc finger protein 697"/>
    <property type="match status" value="1"/>
</dbReference>
<feature type="domain" description="C2H2-type" evidence="14">
    <location>
        <begin position="290"/>
        <end position="317"/>
    </location>
</feature>
<feature type="domain" description="C2H2-type" evidence="14">
    <location>
        <begin position="234"/>
        <end position="261"/>
    </location>
</feature>
<feature type="domain" description="C2H2-type" evidence="14">
    <location>
        <begin position="374"/>
        <end position="401"/>
    </location>
</feature>
<evidence type="ECO:0000256" key="1">
    <source>
        <dbReference type="ARBA" id="ARBA00003767"/>
    </source>
</evidence>
<dbReference type="FunFam" id="3.30.160.60:FF:002343">
    <property type="entry name" value="Zinc finger protein 33A"/>
    <property type="match status" value="3"/>
</dbReference>
<evidence type="ECO:0000256" key="13">
    <source>
        <dbReference type="SAM" id="MobiDB-lite"/>
    </source>
</evidence>
<evidence type="ECO:0000256" key="12">
    <source>
        <dbReference type="PROSITE-ProRule" id="PRU00042"/>
    </source>
</evidence>
<comment type="similarity">
    <text evidence="3">Belongs to the krueppel C2H2-type zinc-finger protein family.</text>
</comment>
<keyword evidence="8" id="KW-0805">Transcription regulation</keyword>
<sequence length="432" mass="49142">MASDKEDGSDGSLQHIKEEDCEWGAPEDLEDPERRIPVLKEEEEETKEEIVEVKIEDFYFRLTVDNHEAGNLFKQDICEDSHCSLLPCLTNVGQQQNSVALKSELPVMEEKTDEGHGREEEEEQKSPWSFRTNLHESGGLSSSSLAQPSLHCRVQQDQEEEKNSTRGSEGLTPVSFEFSSFSAAKQDQTAAINPDQQKVHSTDEEALYARRQWRKCFKNTPDCNESVHPKRKQYVCSECGKLYSSSSALHKHKRLHTGEKPHCCSECGKQFSYKNGLQRHTRIHTGEKPYGCAECGKRFSDSSTLQLHIRIHTGEKPYCCSECGRRFPFKSSLQNHIRSHTGEKPYGCSECGKRFATISTLQCHARIHTGEKPYSCSECGKRFSHNCSLQRHTRIHTGEKPFGCSECGKQFFDSSSLQKHTQVHTGEKESWK</sequence>
<evidence type="ECO:0000256" key="4">
    <source>
        <dbReference type="ARBA" id="ARBA00022723"/>
    </source>
</evidence>
<evidence type="ECO:0000256" key="3">
    <source>
        <dbReference type="ARBA" id="ARBA00006991"/>
    </source>
</evidence>
<feature type="compositionally biased region" description="Basic and acidic residues" evidence="13">
    <location>
        <begin position="108"/>
        <end position="119"/>
    </location>
</feature>
<keyword evidence="10" id="KW-0804">Transcription</keyword>
<evidence type="ECO:0000256" key="2">
    <source>
        <dbReference type="ARBA" id="ARBA00004123"/>
    </source>
</evidence>
<comment type="function">
    <text evidence="1">May be involved in transcriptional regulation.</text>
</comment>
<organism evidence="15 16">
    <name type="scientific">Erpetoichthys calabaricus</name>
    <name type="common">Rope fish</name>
    <name type="synonym">Calamoichthys calabaricus</name>
    <dbReference type="NCBI Taxonomy" id="27687"/>
    <lineage>
        <taxon>Eukaryota</taxon>
        <taxon>Metazoa</taxon>
        <taxon>Chordata</taxon>
        <taxon>Craniata</taxon>
        <taxon>Vertebrata</taxon>
        <taxon>Euteleostomi</taxon>
        <taxon>Actinopterygii</taxon>
        <taxon>Polypteriformes</taxon>
        <taxon>Polypteridae</taxon>
        <taxon>Erpetoichthys</taxon>
    </lineage>
</organism>
<dbReference type="FunFam" id="3.30.160.60:FF:001370">
    <property type="entry name" value="Zinc finger protein"/>
    <property type="match status" value="1"/>
</dbReference>
<evidence type="ECO:0000256" key="5">
    <source>
        <dbReference type="ARBA" id="ARBA00022737"/>
    </source>
</evidence>
<keyword evidence="4" id="KW-0479">Metal-binding</keyword>
<dbReference type="GO" id="GO:0000978">
    <property type="term" value="F:RNA polymerase II cis-regulatory region sequence-specific DNA binding"/>
    <property type="evidence" value="ECO:0007669"/>
    <property type="project" value="TreeGrafter"/>
</dbReference>
<dbReference type="InterPro" id="IPR013087">
    <property type="entry name" value="Znf_C2H2_type"/>
</dbReference>
<evidence type="ECO:0000256" key="10">
    <source>
        <dbReference type="ARBA" id="ARBA00023163"/>
    </source>
</evidence>
<keyword evidence="5" id="KW-0677">Repeat</keyword>
<dbReference type="GO" id="GO:0000981">
    <property type="term" value="F:DNA-binding transcription factor activity, RNA polymerase II-specific"/>
    <property type="evidence" value="ECO:0007669"/>
    <property type="project" value="TreeGrafter"/>
</dbReference>
<evidence type="ECO:0000313" key="15">
    <source>
        <dbReference type="Ensembl" id="ENSECRP00000028543.1"/>
    </source>
</evidence>
<dbReference type="PANTHER" id="PTHR14003:SF23">
    <property type="entry name" value="ZINC FINGER PROTEIN 143"/>
    <property type="match status" value="1"/>
</dbReference>
<accession>A0A8C4T8A2</accession>
<dbReference type="SUPFAM" id="SSF57667">
    <property type="entry name" value="beta-beta-alpha zinc fingers"/>
    <property type="match status" value="4"/>
</dbReference>
<dbReference type="GO" id="GO:0000785">
    <property type="term" value="C:chromatin"/>
    <property type="evidence" value="ECO:0007669"/>
    <property type="project" value="TreeGrafter"/>
</dbReference>
<dbReference type="FunFam" id="3.30.160.60:FF:000966">
    <property type="entry name" value="ZFP90 zinc finger protein"/>
    <property type="match status" value="1"/>
</dbReference>
<dbReference type="PROSITE" id="PS50157">
    <property type="entry name" value="ZINC_FINGER_C2H2_2"/>
    <property type="match status" value="7"/>
</dbReference>
<evidence type="ECO:0000259" key="14">
    <source>
        <dbReference type="PROSITE" id="PS50157"/>
    </source>
</evidence>
<dbReference type="GO" id="GO:0031519">
    <property type="term" value="C:PcG protein complex"/>
    <property type="evidence" value="ECO:0007669"/>
    <property type="project" value="TreeGrafter"/>
</dbReference>
<dbReference type="InterPro" id="IPR036236">
    <property type="entry name" value="Znf_C2H2_sf"/>
</dbReference>
<keyword evidence="9" id="KW-0238">DNA-binding</keyword>
<dbReference type="Pfam" id="PF00096">
    <property type="entry name" value="zf-C2H2"/>
    <property type="match status" value="6"/>
</dbReference>
<feature type="domain" description="C2H2-type" evidence="14">
    <location>
        <begin position="262"/>
        <end position="289"/>
    </location>
</feature>
<evidence type="ECO:0000256" key="9">
    <source>
        <dbReference type="ARBA" id="ARBA00023125"/>
    </source>
</evidence>
<dbReference type="GO" id="GO:0005667">
    <property type="term" value="C:transcription regulator complex"/>
    <property type="evidence" value="ECO:0007669"/>
    <property type="project" value="TreeGrafter"/>
</dbReference>
<dbReference type="AlphaFoldDB" id="A0A8C4T8A2"/>
<feature type="domain" description="C2H2-type" evidence="14">
    <location>
        <begin position="402"/>
        <end position="429"/>
    </location>
</feature>
<proteinExistence type="inferred from homology"/>
<dbReference type="PROSITE" id="PS00028">
    <property type="entry name" value="ZINC_FINGER_C2H2_1"/>
    <property type="match status" value="7"/>
</dbReference>
<dbReference type="PANTHER" id="PTHR14003">
    <property type="entry name" value="TRANSCRIPTIONAL REPRESSOR PROTEIN YY"/>
    <property type="match status" value="1"/>
</dbReference>